<organism evidence="11 12">
    <name type="scientific">Planoprotostelium fungivorum</name>
    <dbReference type="NCBI Taxonomy" id="1890364"/>
    <lineage>
        <taxon>Eukaryota</taxon>
        <taxon>Amoebozoa</taxon>
        <taxon>Evosea</taxon>
        <taxon>Variosea</taxon>
        <taxon>Cavosteliida</taxon>
        <taxon>Cavosteliaceae</taxon>
        <taxon>Planoprotostelium</taxon>
    </lineage>
</organism>
<evidence type="ECO:0000256" key="6">
    <source>
        <dbReference type="ARBA" id="ARBA00023015"/>
    </source>
</evidence>
<dbReference type="InterPro" id="IPR048540">
    <property type="entry name" value="Rrn7_cyclin_N"/>
</dbReference>
<feature type="domain" description="Rrn7/TAF1B N-terminal cyclin" evidence="10">
    <location>
        <begin position="86"/>
        <end position="184"/>
    </location>
</feature>
<dbReference type="InParanoid" id="A0A2P6NKQ0"/>
<dbReference type="AlphaFoldDB" id="A0A2P6NKQ0"/>
<keyword evidence="7" id="KW-0238">DNA-binding</keyword>
<dbReference type="EMBL" id="MDYQ01000061">
    <property type="protein sequence ID" value="PRP84541.1"/>
    <property type="molecule type" value="Genomic_DNA"/>
</dbReference>
<name>A0A2P6NKQ0_9EUKA</name>
<evidence type="ECO:0000256" key="9">
    <source>
        <dbReference type="ARBA" id="ARBA00023242"/>
    </source>
</evidence>
<evidence type="ECO:0000256" key="2">
    <source>
        <dbReference type="ARBA" id="ARBA00006899"/>
    </source>
</evidence>
<dbReference type="GO" id="GO:0042790">
    <property type="term" value="P:nucleolar large rRNA transcription by RNA polymerase I"/>
    <property type="evidence" value="ECO:0007669"/>
    <property type="project" value="TreeGrafter"/>
</dbReference>
<evidence type="ECO:0000256" key="5">
    <source>
        <dbReference type="ARBA" id="ARBA00022833"/>
    </source>
</evidence>
<evidence type="ECO:0000256" key="8">
    <source>
        <dbReference type="ARBA" id="ARBA00023163"/>
    </source>
</evidence>
<evidence type="ECO:0000256" key="7">
    <source>
        <dbReference type="ARBA" id="ARBA00023125"/>
    </source>
</evidence>
<proteinExistence type="inferred from homology"/>
<evidence type="ECO:0000313" key="11">
    <source>
        <dbReference type="EMBL" id="PRP84541.1"/>
    </source>
</evidence>
<dbReference type="PANTHER" id="PTHR31576">
    <property type="entry name" value="TATA BOX-BINDING PROTEIN-ASSOCIATED FACTOR RNA POLYMERASE I SUBUNIT B"/>
    <property type="match status" value="1"/>
</dbReference>
<evidence type="ECO:0000259" key="10">
    <source>
        <dbReference type="Pfam" id="PF20644"/>
    </source>
</evidence>
<keyword evidence="5" id="KW-0862">Zinc</keyword>
<accession>A0A2P6NKQ0</accession>
<dbReference type="OrthoDB" id="10069252at2759"/>
<dbReference type="GO" id="GO:0008270">
    <property type="term" value="F:zinc ion binding"/>
    <property type="evidence" value="ECO:0007669"/>
    <property type="project" value="UniProtKB-KW"/>
</dbReference>
<protein>
    <recommendedName>
        <fullName evidence="10">Rrn7/TAF1B N-terminal cyclin domain-containing protein</fullName>
    </recommendedName>
</protein>
<comment type="similarity">
    <text evidence="2">Belongs to the RRN7/TAF1B family.</text>
</comment>
<keyword evidence="6" id="KW-0805">Transcription regulation</keyword>
<dbReference type="PANTHER" id="PTHR31576:SF2">
    <property type="entry name" value="TATA BOX-BINDING PROTEIN-ASSOCIATED FACTOR RNA POLYMERASE I SUBUNIT B"/>
    <property type="match status" value="1"/>
</dbReference>
<evidence type="ECO:0000256" key="3">
    <source>
        <dbReference type="ARBA" id="ARBA00022723"/>
    </source>
</evidence>
<dbReference type="Pfam" id="PF20644">
    <property type="entry name" value="Rrn7_cyclin_N"/>
    <property type="match status" value="1"/>
</dbReference>
<dbReference type="GO" id="GO:0001164">
    <property type="term" value="F:RNA polymerase I core promoter sequence-specific DNA binding"/>
    <property type="evidence" value="ECO:0007669"/>
    <property type="project" value="InterPro"/>
</dbReference>
<evidence type="ECO:0000256" key="1">
    <source>
        <dbReference type="ARBA" id="ARBA00004604"/>
    </source>
</evidence>
<dbReference type="STRING" id="1890364.A0A2P6NKQ0"/>
<keyword evidence="3" id="KW-0479">Metal-binding</keyword>
<evidence type="ECO:0000313" key="12">
    <source>
        <dbReference type="Proteomes" id="UP000241769"/>
    </source>
</evidence>
<dbReference type="GO" id="GO:0070860">
    <property type="term" value="C:RNA polymerase I core factor complex"/>
    <property type="evidence" value="ECO:0007669"/>
    <property type="project" value="InterPro"/>
</dbReference>
<evidence type="ECO:0000256" key="4">
    <source>
        <dbReference type="ARBA" id="ARBA00022771"/>
    </source>
</evidence>
<dbReference type="Proteomes" id="UP000241769">
    <property type="component" value="Unassembled WGS sequence"/>
</dbReference>
<comment type="subcellular location">
    <subcellularLocation>
        <location evidence="1">Nucleus</location>
        <location evidence="1">Nucleolus</location>
    </subcellularLocation>
</comment>
<sequence length="432" mass="49787">MGGKEKKEQRCTLCGGLMKKNGIYYVCSICYAQSQFAHDEVMEDGDIIMMGGTRRSVALLKKKVVGTEEELIWKRSDQRMNYWQTVQHLLSLNVNALIQECNVSPIIQPVVGSIWMACLHEPTFVDLKNKISIQRRDNKISKEMPHNLLLGICYVACQWCRLPVTPGDLYLWTIANKIPYRGSHVLPFEVGRLQKGVGDLLTTSSNTILSPDSITDLSYFFCTLLNITLPPLNRSALLLRLLNDLHFNEESKTELFDIADRLDLLFQREVKKEVDLSDFALVSAQVIVAFRVRCGCNPTVIERFEKFIDSWMHMDVVSNDLRHIREMQGEEARKFLRETKKLLRRQDVENLLVDEKKKGEGEKFDMGSVLSDDVIDYVPLRYIYSKEMKLREELEQKQMIRICSVLTGEWSSQIIGAITLIERLLKQTNEIL</sequence>
<dbReference type="InterPro" id="IPR033599">
    <property type="entry name" value="TAF1B/Rrn7"/>
</dbReference>
<keyword evidence="12" id="KW-1185">Reference proteome</keyword>
<gene>
    <name evidence="11" type="ORF">PROFUN_05876</name>
</gene>
<keyword evidence="4" id="KW-0863">Zinc-finger</keyword>
<keyword evidence="8" id="KW-0804">Transcription</keyword>
<comment type="caution">
    <text evidence="11">The sequence shown here is derived from an EMBL/GenBank/DDBJ whole genome shotgun (WGS) entry which is preliminary data.</text>
</comment>
<reference evidence="11 12" key="1">
    <citation type="journal article" date="2018" name="Genome Biol. Evol.">
        <title>Multiple Roots of Fruiting Body Formation in Amoebozoa.</title>
        <authorList>
            <person name="Hillmann F."/>
            <person name="Forbes G."/>
            <person name="Novohradska S."/>
            <person name="Ferling I."/>
            <person name="Riege K."/>
            <person name="Groth M."/>
            <person name="Westermann M."/>
            <person name="Marz M."/>
            <person name="Spaller T."/>
            <person name="Winckler T."/>
            <person name="Schaap P."/>
            <person name="Glockner G."/>
        </authorList>
    </citation>
    <scope>NUCLEOTIDE SEQUENCE [LARGE SCALE GENOMIC DNA]</scope>
    <source>
        <strain evidence="11 12">Jena</strain>
    </source>
</reference>
<keyword evidence="9" id="KW-0539">Nucleus</keyword>